<dbReference type="Pfam" id="PF02899">
    <property type="entry name" value="Phage_int_SAM_1"/>
    <property type="match status" value="1"/>
</dbReference>
<feature type="domain" description="Core-binding (CB)" evidence="7">
    <location>
        <begin position="2"/>
        <end position="90"/>
    </location>
</feature>
<dbReference type="InterPro" id="IPR002104">
    <property type="entry name" value="Integrase_catalytic"/>
</dbReference>
<dbReference type="PROSITE" id="PS51898">
    <property type="entry name" value="TYR_RECOMBINASE"/>
    <property type="match status" value="1"/>
</dbReference>
<evidence type="ECO:0000259" key="7">
    <source>
        <dbReference type="PROSITE" id="PS51900"/>
    </source>
</evidence>
<dbReference type="PANTHER" id="PTHR30349">
    <property type="entry name" value="PHAGE INTEGRASE-RELATED"/>
    <property type="match status" value="1"/>
</dbReference>
<evidence type="ECO:0000256" key="4">
    <source>
        <dbReference type="ARBA" id="ARBA00023172"/>
    </source>
</evidence>
<name>A0ABX7BNU0_9PROT</name>
<dbReference type="Proteomes" id="UP000595197">
    <property type="component" value="Plasmid pTT6-4"/>
</dbReference>
<reference evidence="8" key="1">
    <citation type="submission" date="2021-02" db="EMBL/GenBank/DDBJ databases">
        <title>Skermanella TT6 skin isolate.</title>
        <authorList>
            <person name="Lee K."/>
            <person name="Ganzorig M."/>
        </authorList>
    </citation>
    <scope>NUCLEOTIDE SEQUENCE</scope>
    <source>
        <strain evidence="8">TT6</strain>
    </source>
</reference>
<feature type="domain" description="Tyr recombinase" evidence="6">
    <location>
        <begin position="112"/>
        <end position="298"/>
    </location>
</feature>
<geneLocation type="plasmid" evidence="8 9">
    <name>pTT6-4</name>
</geneLocation>
<dbReference type="InterPro" id="IPR050090">
    <property type="entry name" value="Tyrosine_recombinase_XerCD"/>
</dbReference>
<organism evidence="8 9">
    <name type="scientific">Skermanella cutis</name>
    <dbReference type="NCBI Taxonomy" id="2775420"/>
    <lineage>
        <taxon>Bacteria</taxon>
        <taxon>Pseudomonadati</taxon>
        <taxon>Pseudomonadota</taxon>
        <taxon>Alphaproteobacteria</taxon>
        <taxon>Rhodospirillales</taxon>
        <taxon>Azospirillaceae</taxon>
        <taxon>Skermanella</taxon>
    </lineage>
</organism>
<dbReference type="Gene3D" id="1.10.443.10">
    <property type="entry name" value="Intergrase catalytic core"/>
    <property type="match status" value="1"/>
</dbReference>
<dbReference type="PANTHER" id="PTHR30349:SF81">
    <property type="entry name" value="TYROSINE RECOMBINASE XERC"/>
    <property type="match status" value="1"/>
</dbReference>
<gene>
    <name evidence="8" type="ORF">IGS68_34765</name>
</gene>
<dbReference type="InterPro" id="IPR004107">
    <property type="entry name" value="Integrase_SAM-like_N"/>
</dbReference>
<proteinExistence type="predicted"/>
<dbReference type="PROSITE" id="PS51900">
    <property type="entry name" value="CB"/>
    <property type="match status" value="1"/>
</dbReference>
<evidence type="ECO:0000313" key="8">
    <source>
        <dbReference type="EMBL" id="QQP94008.1"/>
    </source>
</evidence>
<dbReference type="RefSeq" id="WP_201083881.1">
    <property type="nucleotide sequence ID" value="NZ_CP067424.1"/>
</dbReference>
<keyword evidence="8" id="KW-0614">Plasmid</keyword>
<dbReference type="Gene3D" id="1.10.150.130">
    <property type="match status" value="1"/>
</dbReference>
<evidence type="ECO:0000256" key="3">
    <source>
        <dbReference type="ARBA" id="ARBA00023125"/>
    </source>
</evidence>
<dbReference type="EMBL" id="CP067424">
    <property type="protein sequence ID" value="QQP94008.1"/>
    <property type="molecule type" value="Genomic_DNA"/>
</dbReference>
<evidence type="ECO:0000256" key="1">
    <source>
        <dbReference type="ARBA" id="ARBA00022829"/>
    </source>
</evidence>
<evidence type="ECO:0000256" key="5">
    <source>
        <dbReference type="PROSITE-ProRule" id="PRU01248"/>
    </source>
</evidence>
<keyword evidence="4" id="KW-0233">DNA recombination</keyword>
<sequence>MVDPPPWLQSFLDRLAAEDLSAATRRGYRYDLLQFAAWYAALYGTPPDLPRLTEHDVIAWRQHMITRCQFRATTINRRLEAVRRVLRWAEATGVVAANVAAGVRTIRLTGDRQPVGLTAAEVHGLLRAAGESSHGLARRNYALVQLMLQTGLRIGEVAALRRADITLRERAGVLRVRHGKGLREREVPLNATARRALRQVFERDPAPARPEDPVFRSTRSEPLPVRSIQNTIAGLVRRAGLKRAGISAHSLRHTFALAWLRQHPGKLVELAQLLGHESLDTTAVYTRASTEDLARDVEQTPFNLDG</sequence>
<protein>
    <submittedName>
        <fullName evidence="8">Tyrosine-type recombinase/integrase</fullName>
    </submittedName>
</protein>
<dbReference type="InterPro" id="IPR011010">
    <property type="entry name" value="DNA_brk_join_enz"/>
</dbReference>
<keyword evidence="1" id="KW-0159">Chromosome partition</keyword>
<dbReference type="InterPro" id="IPR010998">
    <property type="entry name" value="Integrase_recombinase_N"/>
</dbReference>
<accession>A0ABX7BNU0</accession>
<evidence type="ECO:0000259" key="6">
    <source>
        <dbReference type="PROSITE" id="PS51898"/>
    </source>
</evidence>
<dbReference type="SUPFAM" id="SSF56349">
    <property type="entry name" value="DNA breaking-rejoining enzymes"/>
    <property type="match status" value="1"/>
</dbReference>
<evidence type="ECO:0000313" key="9">
    <source>
        <dbReference type="Proteomes" id="UP000595197"/>
    </source>
</evidence>
<keyword evidence="2" id="KW-0229">DNA integration</keyword>
<dbReference type="InterPro" id="IPR013762">
    <property type="entry name" value="Integrase-like_cat_sf"/>
</dbReference>
<evidence type="ECO:0000256" key="2">
    <source>
        <dbReference type="ARBA" id="ARBA00022908"/>
    </source>
</evidence>
<keyword evidence="9" id="KW-1185">Reference proteome</keyword>
<dbReference type="Pfam" id="PF00589">
    <property type="entry name" value="Phage_integrase"/>
    <property type="match status" value="1"/>
</dbReference>
<keyword evidence="3 5" id="KW-0238">DNA-binding</keyword>
<dbReference type="InterPro" id="IPR044068">
    <property type="entry name" value="CB"/>
</dbReference>